<feature type="region of interest" description="Disordered" evidence="1">
    <location>
        <begin position="310"/>
        <end position="374"/>
    </location>
</feature>
<keyword evidence="3" id="KW-1185">Reference proteome</keyword>
<dbReference type="AlphaFoldDB" id="A0A0D7B5N7"/>
<sequence length="374" mass="41504">MSLYSPPTTPPGQRRVKPLPKRQRTPPSTSPAPLAVQDYYVPLISSLLEETRNEGGNAKKRKVPHAIGGEVQGRVSRITAAGIQFRESVRVRRKHLEGLIEEGEGDTIEKALMLGLLGPGDRDGKRRRLSKRLVLRAGRCVPRGQTEPLKTCENFQFTYSVPSQATDKLRETRQAVDLLRRRIAAAPPPKKKPPATTSKALPAPPLPPSSNKKKKKKRSALANASNPHHLRNYVPSRVPGVEQPTATTNSDFVPVRFLTADIPPKRRSKIKPQPQVGTNEWICAYCEYELFYGGDEEYRRALRRRKKVLKRRQRAREKAARGVAGKGLDKKENEEGAEDDGSEDEEETDAFTDSTAAQRTAGQADLGARQGGYG</sequence>
<feature type="region of interest" description="Disordered" evidence="1">
    <location>
        <begin position="1"/>
        <end position="34"/>
    </location>
</feature>
<organism evidence="2 3">
    <name type="scientific">Cylindrobasidium torrendii FP15055 ss-10</name>
    <dbReference type="NCBI Taxonomy" id="1314674"/>
    <lineage>
        <taxon>Eukaryota</taxon>
        <taxon>Fungi</taxon>
        <taxon>Dikarya</taxon>
        <taxon>Basidiomycota</taxon>
        <taxon>Agaricomycotina</taxon>
        <taxon>Agaricomycetes</taxon>
        <taxon>Agaricomycetidae</taxon>
        <taxon>Agaricales</taxon>
        <taxon>Marasmiineae</taxon>
        <taxon>Physalacriaceae</taxon>
        <taxon>Cylindrobasidium</taxon>
    </lineage>
</organism>
<feature type="compositionally biased region" description="Acidic residues" evidence="1">
    <location>
        <begin position="335"/>
        <end position="350"/>
    </location>
</feature>
<dbReference type="OrthoDB" id="2507488at2759"/>
<accession>A0A0D7B5N7</accession>
<protein>
    <submittedName>
        <fullName evidence="2">Uncharacterized protein</fullName>
    </submittedName>
</protein>
<name>A0A0D7B5N7_9AGAR</name>
<evidence type="ECO:0000313" key="2">
    <source>
        <dbReference type="EMBL" id="KIY65802.1"/>
    </source>
</evidence>
<gene>
    <name evidence="2" type="ORF">CYLTODRAFT_51884</name>
</gene>
<evidence type="ECO:0000313" key="3">
    <source>
        <dbReference type="Proteomes" id="UP000054007"/>
    </source>
</evidence>
<dbReference type="EMBL" id="KN880576">
    <property type="protein sequence ID" value="KIY65802.1"/>
    <property type="molecule type" value="Genomic_DNA"/>
</dbReference>
<reference evidence="2 3" key="1">
    <citation type="journal article" date="2015" name="Fungal Genet. Biol.">
        <title>Evolution of novel wood decay mechanisms in Agaricales revealed by the genome sequences of Fistulina hepatica and Cylindrobasidium torrendii.</title>
        <authorList>
            <person name="Floudas D."/>
            <person name="Held B.W."/>
            <person name="Riley R."/>
            <person name="Nagy L.G."/>
            <person name="Koehler G."/>
            <person name="Ransdell A.S."/>
            <person name="Younus H."/>
            <person name="Chow J."/>
            <person name="Chiniquy J."/>
            <person name="Lipzen A."/>
            <person name="Tritt A."/>
            <person name="Sun H."/>
            <person name="Haridas S."/>
            <person name="LaButti K."/>
            <person name="Ohm R.A."/>
            <person name="Kues U."/>
            <person name="Blanchette R.A."/>
            <person name="Grigoriev I.V."/>
            <person name="Minto R.E."/>
            <person name="Hibbett D.S."/>
        </authorList>
    </citation>
    <scope>NUCLEOTIDE SEQUENCE [LARGE SCALE GENOMIC DNA]</scope>
    <source>
        <strain evidence="2 3">FP15055 ss-10</strain>
    </source>
</reference>
<dbReference type="Proteomes" id="UP000054007">
    <property type="component" value="Unassembled WGS sequence"/>
</dbReference>
<feature type="compositionally biased region" description="Basic residues" evidence="1">
    <location>
        <begin position="14"/>
        <end position="24"/>
    </location>
</feature>
<proteinExistence type="predicted"/>
<feature type="compositionally biased region" description="Polar residues" evidence="1">
    <location>
        <begin position="351"/>
        <end position="361"/>
    </location>
</feature>
<evidence type="ECO:0000256" key="1">
    <source>
        <dbReference type="SAM" id="MobiDB-lite"/>
    </source>
</evidence>
<feature type="region of interest" description="Disordered" evidence="1">
    <location>
        <begin position="181"/>
        <end position="248"/>
    </location>
</feature>